<feature type="transmembrane region" description="Helical" evidence="7">
    <location>
        <begin position="104"/>
        <end position="122"/>
    </location>
</feature>
<keyword evidence="2" id="KW-0813">Transport</keyword>
<evidence type="ECO:0000313" key="9">
    <source>
        <dbReference type="Proteomes" id="UP000002534"/>
    </source>
</evidence>
<dbReference type="Proteomes" id="UP000002534">
    <property type="component" value="Chromosome"/>
</dbReference>
<keyword evidence="6 7" id="KW-0472">Membrane</keyword>
<dbReference type="EMBL" id="CP000142">
    <property type="protein sequence ID" value="ABA89197.1"/>
    <property type="molecule type" value="Genomic_DNA"/>
</dbReference>
<dbReference type="STRING" id="338963.Pcar_1956"/>
<feature type="transmembrane region" description="Helical" evidence="7">
    <location>
        <begin position="128"/>
        <end position="148"/>
    </location>
</feature>
<feature type="transmembrane region" description="Helical" evidence="7">
    <location>
        <begin position="290"/>
        <end position="315"/>
    </location>
</feature>
<feature type="transmembrane region" description="Helical" evidence="7">
    <location>
        <begin position="6"/>
        <end position="26"/>
    </location>
</feature>
<evidence type="ECO:0000256" key="6">
    <source>
        <dbReference type="ARBA" id="ARBA00023136"/>
    </source>
</evidence>
<feature type="transmembrane region" description="Helical" evidence="7">
    <location>
        <begin position="197"/>
        <end position="219"/>
    </location>
</feature>
<feature type="transmembrane region" description="Helical" evidence="7">
    <location>
        <begin position="231"/>
        <end position="252"/>
    </location>
</feature>
<keyword evidence="3" id="KW-1003">Cell membrane</keyword>
<dbReference type="HOGENOM" id="CLU_056175_3_0_7"/>
<dbReference type="GO" id="GO:0055085">
    <property type="term" value="P:transmembrane transport"/>
    <property type="evidence" value="ECO:0007669"/>
    <property type="project" value="InterPro"/>
</dbReference>
<evidence type="ECO:0000256" key="7">
    <source>
        <dbReference type="SAM" id="Phobius"/>
    </source>
</evidence>
<evidence type="ECO:0000256" key="2">
    <source>
        <dbReference type="ARBA" id="ARBA00022448"/>
    </source>
</evidence>
<evidence type="ECO:0000313" key="8">
    <source>
        <dbReference type="EMBL" id="ABA89197.1"/>
    </source>
</evidence>
<accession>Q3A360</accession>
<evidence type="ECO:0000256" key="5">
    <source>
        <dbReference type="ARBA" id="ARBA00022989"/>
    </source>
</evidence>
<gene>
    <name evidence="8" type="ordered locus">Pcar_1956</name>
</gene>
<evidence type="ECO:0000256" key="1">
    <source>
        <dbReference type="ARBA" id="ARBA00004141"/>
    </source>
</evidence>
<dbReference type="InterPro" id="IPR004776">
    <property type="entry name" value="Mem_transp_PIN-like"/>
</dbReference>
<proteinExistence type="predicted"/>
<feature type="transmembrane region" description="Helical" evidence="7">
    <location>
        <begin position="68"/>
        <end position="92"/>
    </location>
</feature>
<dbReference type="AlphaFoldDB" id="Q3A360"/>
<comment type="subcellular location">
    <subcellularLocation>
        <location evidence="1">Membrane</location>
        <topology evidence="1">Multi-pass membrane protein</topology>
    </subcellularLocation>
</comment>
<organism evidence="8 9">
    <name type="scientific">Syntrophotalea carbinolica (strain DSM 2380 / NBRC 103641 / GraBd1)</name>
    <name type="common">Pelobacter carbinolicus</name>
    <dbReference type="NCBI Taxonomy" id="338963"/>
    <lineage>
        <taxon>Bacteria</taxon>
        <taxon>Pseudomonadati</taxon>
        <taxon>Thermodesulfobacteriota</taxon>
        <taxon>Desulfuromonadia</taxon>
        <taxon>Desulfuromonadales</taxon>
        <taxon>Syntrophotaleaceae</taxon>
        <taxon>Syntrophotalea</taxon>
    </lineage>
</organism>
<protein>
    <submittedName>
        <fullName evidence="8">Membrane protein</fullName>
    </submittedName>
</protein>
<dbReference type="PANTHER" id="PTHR36838">
    <property type="entry name" value="AUXIN EFFLUX CARRIER FAMILY PROTEIN"/>
    <property type="match status" value="1"/>
</dbReference>
<keyword evidence="4 7" id="KW-0812">Transmembrane</keyword>
<reference evidence="9" key="1">
    <citation type="submission" date="2005-10" db="EMBL/GenBank/DDBJ databases">
        <title>Complete sequence of Pelobacter carbinolicus DSM 2380.</title>
        <authorList>
            <person name="Copeland A."/>
            <person name="Lucas S."/>
            <person name="Lapidus A."/>
            <person name="Barry K."/>
            <person name="Detter J.C."/>
            <person name="Glavina T."/>
            <person name="Hammon N."/>
            <person name="Israni S."/>
            <person name="Pitluck S."/>
            <person name="Chertkov O."/>
            <person name="Schmutz J."/>
            <person name="Larimer F."/>
            <person name="Land M."/>
            <person name="Kyrpides N."/>
            <person name="Ivanova N."/>
            <person name="Richardson P."/>
        </authorList>
    </citation>
    <scope>NUCLEOTIDE SEQUENCE [LARGE SCALE GENOMIC DNA]</scope>
    <source>
        <strain evidence="9">DSM 2380 / NBRC 103641 / GraBd1</strain>
    </source>
</reference>
<dbReference type="eggNOG" id="COG0679">
    <property type="taxonomic scope" value="Bacteria"/>
</dbReference>
<keyword evidence="9" id="KW-1185">Reference proteome</keyword>
<feature type="transmembrane region" description="Helical" evidence="7">
    <location>
        <begin position="168"/>
        <end position="185"/>
    </location>
</feature>
<reference evidence="8 9" key="2">
    <citation type="journal article" date="2012" name="BMC Genomics">
        <title>The genome of Pelobacter carbinolicus reveals surprising metabolic capabilities and physiological features.</title>
        <authorList>
            <person name="Aklujkar M."/>
            <person name="Haveman S.A."/>
            <person name="Didonato R.Jr."/>
            <person name="Chertkov O."/>
            <person name="Han C.S."/>
            <person name="Land M.L."/>
            <person name="Brown P."/>
            <person name="Lovley D.R."/>
        </authorList>
    </citation>
    <scope>NUCLEOTIDE SEQUENCE [LARGE SCALE GENOMIC DNA]</scope>
    <source>
        <strain evidence="9">DSM 2380 / NBRC 103641 / GraBd1</strain>
    </source>
</reference>
<dbReference type="GO" id="GO:0016020">
    <property type="term" value="C:membrane"/>
    <property type="evidence" value="ECO:0007669"/>
    <property type="project" value="UniProtKB-SubCell"/>
</dbReference>
<dbReference type="RefSeq" id="WP_011341703.1">
    <property type="nucleotide sequence ID" value="NC_007498.2"/>
</dbReference>
<feature type="transmembrane region" description="Helical" evidence="7">
    <location>
        <begin position="38"/>
        <end position="56"/>
    </location>
</feature>
<name>Q3A360_SYNC1</name>
<dbReference type="PANTHER" id="PTHR36838:SF4">
    <property type="entry name" value="AUXIN EFFLUX CARRIER FAMILY PROTEIN"/>
    <property type="match status" value="1"/>
</dbReference>
<dbReference type="OrthoDB" id="9805563at2"/>
<sequence length="317" mass="33735">MQPFLTTLNIVLPVFAVIFLGGLLRLKGLIDSAFLRQANRLLYYILLPLLLFYKIGTADFESSFNAKLTLAMIAALSLGALSSYALGSILGCPAEDRGSFSQGAFRGNLAYVGLPIVLSAYGETGFTRAGLLMGCLVPTINLLSILVLLLPQRHSHPDRTWKLIRDQLLCNPLILGSLAGIVWSLCHLPMPGMAARSLHLITGATLPLALLAIGGAFSLQQLQGDLKQAGLATVYKLAAFPLLNLLMLQLFAVKGMDLGIAVLLSGTPTAAASYVMALEMNSNAQLTSSIIVLSTLFCAGSFTIMLTLLGLMNLLPT</sequence>
<evidence type="ECO:0000256" key="4">
    <source>
        <dbReference type="ARBA" id="ARBA00022692"/>
    </source>
</evidence>
<evidence type="ECO:0000256" key="3">
    <source>
        <dbReference type="ARBA" id="ARBA00022475"/>
    </source>
</evidence>
<keyword evidence="5 7" id="KW-1133">Transmembrane helix</keyword>
<dbReference type="Pfam" id="PF03547">
    <property type="entry name" value="Mem_trans"/>
    <property type="match status" value="1"/>
</dbReference>
<feature type="transmembrane region" description="Helical" evidence="7">
    <location>
        <begin position="258"/>
        <end position="278"/>
    </location>
</feature>
<dbReference type="KEGG" id="pca:Pcar_1956"/>